<feature type="non-terminal residue" evidence="2">
    <location>
        <position position="1"/>
    </location>
</feature>
<feature type="transmembrane region" description="Helical" evidence="1">
    <location>
        <begin position="110"/>
        <end position="131"/>
    </location>
</feature>
<keyword evidence="1" id="KW-0812">Transmembrane</keyword>
<sequence>VFANCVFTVSMFIPLISTTLCPYTATFDLFGLNTGKMIFLNRVAYVFYAMEPKVQTRLFISLLVLIVSEFVAGAVYIVYGADFTLAQAETTSLSCPSSPESDGVPGAANILSSIILALVIVYILCQTLFGYM</sequence>
<organism evidence="2">
    <name type="scientific">Spongospora subterranea</name>
    <dbReference type="NCBI Taxonomy" id="70186"/>
    <lineage>
        <taxon>Eukaryota</taxon>
        <taxon>Sar</taxon>
        <taxon>Rhizaria</taxon>
        <taxon>Endomyxa</taxon>
        <taxon>Phytomyxea</taxon>
        <taxon>Plasmodiophorida</taxon>
        <taxon>Plasmodiophoridae</taxon>
        <taxon>Spongospora</taxon>
    </lineage>
</organism>
<keyword evidence="1" id="KW-0472">Membrane</keyword>
<proteinExistence type="predicted"/>
<accession>A0A0H5QKK9</accession>
<feature type="transmembrane region" description="Helical" evidence="1">
    <location>
        <begin position="12"/>
        <end position="32"/>
    </location>
</feature>
<feature type="transmembrane region" description="Helical" evidence="1">
    <location>
        <begin position="58"/>
        <end position="79"/>
    </location>
</feature>
<evidence type="ECO:0000313" key="2">
    <source>
        <dbReference type="EMBL" id="CRZ02543.1"/>
    </source>
</evidence>
<dbReference type="AlphaFoldDB" id="A0A0H5QKK9"/>
<keyword evidence="1" id="KW-1133">Transmembrane helix</keyword>
<evidence type="ECO:0000256" key="1">
    <source>
        <dbReference type="SAM" id="Phobius"/>
    </source>
</evidence>
<feature type="non-terminal residue" evidence="2">
    <location>
        <position position="132"/>
    </location>
</feature>
<name>A0A0H5QKK9_9EUKA</name>
<dbReference type="EMBL" id="HACM01002101">
    <property type="protein sequence ID" value="CRZ02543.1"/>
    <property type="molecule type" value="Transcribed_RNA"/>
</dbReference>
<protein>
    <submittedName>
        <fullName evidence="2">Uncharacterized protein</fullName>
    </submittedName>
</protein>
<reference evidence="2" key="1">
    <citation type="submission" date="2015-04" db="EMBL/GenBank/DDBJ databases">
        <title>The genome sequence of the plant pathogenic Rhizarian Plasmodiophora brassicae reveals insights in its biotrophic life cycle and the origin of chitin synthesis.</title>
        <authorList>
            <person name="Schwelm A."/>
            <person name="Fogelqvist J."/>
            <person name="Knaust A."/>
            <person name="Julke S."/>
            <person name="Lilja T."/>
            <person name="Dhandapani V."/>
            <person name="Bonilla-Rosso G."/>
            <person name="Karlsson M."/>
            <person name="Shevchenko A."/>
            <person name="Choi S.R."/>
            <person name="Kim H.G."/>
            <person name="Park J.Y."/>
            <person name="Lim Y.P."/>
            <person name="Ludwig-Muller J."/>
            <person name="Dixelius C."/>
        </authorList>
    </citation>
    <scope>NUCLEOTIDE SEQUENCE</scope>
    <source>
        <tissue evidence="2">Potato root galls</tissue>
    </source>
</reference>